<reference evidence="11" key="2">
    <citation type="submission" date="2025-08" db="UniProtKB">
        <authorList>
            <consortium name="Ensembl"/>
        </authorList>
    </citation>
    <scope>IDENTIFICATION</scope>
</reference>
<dbReference type="Pfam" id="PF02991">
    <property type="entry name" value="ATG8"/>
    <property type="match status" value="1"/>
</dbReference>
<dbReference type="OMA" id="NVIMAEV"/>
<keyword evidence="3" id="KW-0963">Cytoplasm</keyword>
<keyword evidence="12" id="KW-1185">Reference proteome</keyword>
<keyword evidence="7" id="KW-0968">Cytoplasmic vesicle</keyword>
<evidence type="ECO:0000256" key="6">
    <source>
        <dbReference type="ARBA" id="ARBA00023288"/>
    </source>
</evidence>
<evidence type="ECO:0000256" key="2">
    <source>
        <dbReference type="ARBA" id="ARBA00007293"/>
    </source>
</evidence>
<accession>A0A673T8R8</accession>
<evidence type="ECO:0000256" key="4">
    <source>
        <dbReference type="ARBA" id="ARBA00023006"/>
    </source>
</evidence>
<dbReference type="FunFam" id="3.10.20.90:FF:000149">
    <property type="entry name" value="microtubule-associated proteins 1A/1B light chain 3C"/>
    <property type="match status" value="1"/>
</dbReference>
<dbReference type="GO" id="GO:0016236">
    <property type="term" value="P:macroautophagy"/>
    <property type="evidence" value="ECO:0007669"/>
    <property type="project" value="UniProtKB-ARBA"/>
</dbReference>
<reference evidence="11 12" key="1">
    <citation type="submission" date="2019-05" db="EMBL/GenBank/DDBJ databases">
        <title>A Chromosome-scale Meerkat (S. suricatta) Genome Assembly.</title>
        <authorList>
            <person name="Dudchenko O."/>
            <person name="Lieberman Aiden E."/>
            <person name="Tung J."/>
            <person name="Barreiro L.B."/>
            <person name="Clutton-Brock T.H."/>
        </authorList>
    </citation>
    <scope>NUCLEOTIDE SEQUENCE [LARGE SCALE GENOMIC DNA]</scope>
</reference>
<dbReference type="GO" id="GO:0006950">
    <property type="term" value="P:response to stress"/>
    <property type="evidence" value="ECO:0007669"/>
    <property type="project" value="UniProtKB-ARBA"/>
</dbReference>
<dbReference type="GO" id="GO:0012505">
    <property type="term" value="C:endomembrane system"/>
    <property type="evidence" value="ECO:0007669"/>
    <property type="project" value="UniProtKB-SubCell"/>
</dbReference>
<dbReference type="InterPro" id="IPR029071">
    <property type="entry name" value="Ubiquitin-like_domsf"/>
</dbReference>
<evidence type="ECO:0000256" key="9">
    <source>
        <dbReference type="PIRSR" id="PIRSR604241-50"/>
    </source>
</evidence>
<dbReference type="Ensembl" id="ENSSSUT00005006892.1">
    <property type="protein sequence ID" value="ENSSSUP00005005955.1"/>
    <property type="gene ID" value="ENSSSUG00005003872.1"/>
</dbReference>
<proteinExistence type="inferred from homology"/>
<protein>
    <submittedName>
        <fullName evidence="11">Uncharacterized protein</fullName>
    </submittedName>
</protein>
<evidence type="ECO:0000256" key="1">
    <source>
        <dbReference type="ARBA" id="ARBA00004419"/>
    </source>
</evidence>
<keyword evidence="6 9" id="KW-0449">Lipoprotein</keyword>
<sequence>MQTPQKTQSLRPFKQRKSLGQVLRVAGFWPRDGGKDTVEHYPRERFLPPLDKTEFLVPQELTATQVLSILRGCLVLWASEGFSLLVNNKSLVSMNVIMAEVHGDYQDEDGFVDMTCAPQEKFGCLGSARPEDDSKLGPAETRGAPRVFFQCGFQDGTILRRSRGRACDPRNQDSSWHVPR</sequence>
<organism evidence="11 12">
    <name type="scientific">Suricata suricatta</name>
    <name type="common">Meerkat</name>
    <dbReference type="NCBI Taxonomy" id="37032"/>
    <lineage>
        <taxon>Eukaryota</taxon>
        <taxon>Metazoa</taxon>
        <taxon>Chordata</taxon>
        <taxon>Craniata</taxon>
        <taxon>Vertebrata</taxon>
        <taxon>Euteleostomi</taxon>
        <taxon>Mammalia</taxon>
        <taxon>Eutheria</taxon>
        <taxon>Laurasiatheria</taxon>
        <taxon>Carnivora</taxon>
        <taxon>Feliformia</taxon>
        <taxon>Herpestidae</taxon>
        <taxon>Suricata</taxon>
    </lineage>
</organism>
<evidence type="ECO:0000256" key="7">
    <source>
        <dbReference type="ARBA" id="ARBA00023329"/>
    </source>
</evidence>
<dbReference type="AlphaFoldDB" id="A0A673T8R8"/>
<dbReference type="InterPro" id="IPR004241">
    <property type="entry name" value="Atg8-like"/>
</dbReference>
<feature type="lipid moiety-binding region" description="Phosphatidylserine amidated glycine; alternate" evidence="9">
    <location>
        <position position="123"/>
    </location>
</feature>
<comment type="similarity">
    <text evidence="2 10">Belongs to the ATG8 family.</text>
</comment>
<evidence type="ECO:0000313" key="12">
    <source>
        <dbReference type="Proteomes" id="UP000472268"/>
    </source>
</evidence>
<name>A0A673T8R8_SURSU</name>
<dbReference type="GO" id="GO:0031410">
    <property type="term" value="C:cytoplasmic vesicle"/>
    <property type="evidence" value="ECO:0007669"/>
    <property type="project" value="UniProtKB-KW"/>
</dbReference>
<evidence type="ECO:0000313" key="11">
    <source>
        <dbReference type="Ensembl" id="ENSSSUP00005005955.1"/>
    </source>
</evidence>
<dbReference type="SUPFAM" id="SSF54236">
    <property type="entry name" value="Ubiquitin-like"/>
    <property type="match status" value="1"/>
</dbReference>
<evidence type="ECO:0000256" key="5">
    <source>
        <dbReference type="ARBA" id="ARBA00023136"/>
    </source>
</evidence>
<comment type="subcellular location">
    <subcellularLocation>
        <location evidence="1">Cytoplasmic vesicle</location>
        <location evidence="1">Autophagosome</location>
    </subcellularLocation>
    <subcellularLocation>
        <location evidence="8">Endomembrane system</location>
        <topology evidence="8">Lipid-anchor</topology>
    </subcellularLocation>
</comment>
<evidence type="ECO:0000256" key="3">
    <source>
        <dbReference type="ARBA" id="ARBA00022490"/>
    </source>
</evidence>
<evidence type="ECO:0000256" key="10">
    <source>
        <dbReference type="RuleBase" id="RU004384"/>
    </source>
</evidence>
<dbReference type="Proteomes" id="UP000472268">
    <property type="component" value="Chromosome 3"/>
</dbReference>
<reference evidence="11" key="3">
    <citation type="submission" date="2025-09" db="UniProtKB">
        <authorList>
            <consortium name="Ensembl"/>
        </authorList>
    </citation>
    <scope>IDENTIFICATION</scope>
</reference>
<dbReference type="PANTHER" id="PTHR10969">
    <property type="entry name" value="MICROTUBULE-ASSOCIATED PROTEINS 1A/1B LIGHT CHAIN 3-RELATED"/>
    <property type="match status" value="1"/>
</dbReference>
<dbReference type="Gene3D" id="3.10.20.90">
    <property type="entry name" value="Phosphatidylinositol 3-kinase Catalytic Subunit, Chain A, domain 1"/>
    <property type="match status" value="1"/>
</dbReference>
<evidence type="ECO:0000256" key="8">
    <source>
        <dbReference type="ARBA" id="ARBA00037868"/>
    </source>
</evidence>
<keyword evidence="5" id="KW-0472">Membrane</keyword>
<dbReference type="GO" id="GO:0005776">
    <property type="term" value="C:autophagosome"/>
    <property type="evidence" value="ECO:0007669"/>
    <property type="project" value="UniProtKB-SubCell"/>
</dbReference>
<keyword evidence="4 10" id="KW-0072">Autophagy</keyword>